<dbReference type="PANTHER" id="PTHR35463">
    <property type="entry name" value="TRANSMEMBRANE PROTEIN"/>
    <property type="match status" value="1"/>
</dbReference>
<proteinExistence type="predicted"/>
<dbReference type="PANTHER" id="PTHR35463:SF10">
    <property type="entry name" value="TRANSMEMBRANE PROTEIN"/>
    <property type="match status" value="1"/>
</dbReference>
<dbReference type="EMBL" id="GEDG01023107">
    <property type="protein sequence ID" value="JAP16984.1"/>
    <property type="molecule type" value="Transcribed_RNA"/>
</dbReference>
<protein>
    <submittedName>
        <fullName evidence="3">Putative ovule protein</fullName>
    </submittedName>
</protein>
<feature type="region of interest" description="Disordered" evidence="1">
    <location>
        <begin position="103"/>
        <end position="159"/>
    </location>
</feature>
<evidence type="ECO:0000256" key="2">
    <source>
        <dbReference type="SAM" id="SignalP"/>
    </source>
</evidence>
<feature type="signal peptide" evidence="2">
    <location>
        <begin position="1"/>
        <end position="19"/>
    </location>
</feature>
<feature type="compositionally biased region" description="Basic and acidic residues" evidence="1">
    <location>
        <begin position="123"/>
        <end position="159"/>
    </location>
</feature>
<accession>A0A0V0H9U8</accession>
<organism evidence="3">
    <name type="scientific">Solanum chacoense</name>
    <name type="common">Chaco potato</name>
    <dbReference type="NCBI Taxonomy" id="4108"/>
    <lineage>
        <taxon>Eukaryota</taxon>
        <taxon>Viridiplantae</taxon>
        <taxon>Streptophyta</taxon>
        <taxon>Embryophyta</taxon>
        <taxon>Tracheophyta</taxon>
        <taxon>Spermatophyta</taxon>
        <taxon>Magnoliopsida</taxon>
        <taxon>eudicotyledons</taxon>
        <taxon>Gunneridae</taxon>
        <taxon>Pentapetalae</taxon>
        <taxon>asterids</taxon>
        <taxon>lamiids</taxon>
        <taxon>Solanales</taxon>
        <taxon>Solanaceae</taxon>
        <taxon>Solanoideae</taxon>
        <taxon>Solaneae</taxon>
        <taxon>Solanum</taxon>
    </lineage>
</organism>
<evidence type="ECO:0000256" key="1">
    <source>
        <dbReference type="SAM" id="MobiDB-lite"/>
    </source>
</evidence>
<sequence>MEFFRKLSILVLFCLITISSEIIHTNGDQQNVEDNKKEQSPTQMLEEAYSMLLTSTLRSLDVAKSYINQLQLKYFPPNVDFRSKDDVSSNGGAGERIMEATQKSFEKSKETVEGSAKSAAEAVEQKVHDTADKVKDTISAGHKTDEKTEDTVPSGHDEL</sequence>
<dbReference type="AlphaFoldDB" id="A0A0V0H9U8"/>
<feature type="chain" id="PRO_5006865782" evidence="2">
    <location>
        <begin position="20"/>
        <end position="159"/>
    </location>
</feature>
<name>A0A0V0H9U8_SOLCH</name>
<reference evidence="3" key="1">
    <citation type="submission" date="2015-12" db="EMBL/GenBank/DDBJ databases">
        <title>Gene expression during late stages of embryo sac development: a critical building block for successful pollen-pistil interactions.</title>
        <authorList>
            <person name="Liu Y."/>
            <person name="Joly V."/>
            <person name="Sabar M."/>
            <person name="Matton D.P."/>
        </authorList>
    </citation>
    <scope>NUCLEOTIDE SEQUENCE</scope>
</reference>
<evidence type="ECO:0000313" key="3">
    <source>
        <dbReference type="EMBL" id="JAP16984.1"/>
    </source>
</evidence>
<keyword evidence="2" id="KW-0732">Signal</keyword>